<organism evidence="1">
    <name type="scientific">Caulobacter phage BL57</name>
    <dbReference type="NCBI Taxonomy" id="3348355"/>
    <lineage>
        <taxon>Viruses</taxon>
    </lineage>
</organism>
<name>A0AB74UI25_9VIRU</name>
<gene>
    <name evidence="1" type="ORF">BL57_030</name>
</gene>
<proteinExistence type="predicted"/>
<dbReference type="EMBL" id="PQ287320">
    <property type="protein sequence ID" value="XHV10502.1"/>
    <property type="molecule type" value="Genomic_DNA"/>
</dbReference>
<accession>A0AB74UI25</accession>
<evidence type="ECO:0000313" key="1">
    <source>
        <dbReference type="EMBL" id="XHV10502.1"/>
    </source>
</evidence>
<reference evidence="1" key="1">
    <citation type="submission" date="2024-10" db="EMBL/GenBank/DDBJ databases">
        <title>Genetic diversity among independent isolates of the Dolichocephalovirinae subfamily.</title>
        <authorList>
            <person name="Ely B."/>
            <person name="Thomas Q."/>
            <person name="Mohammadi T."/>
        </authorList>
    </citation>
    <scope>NUCLEOTIDE SEQUENCE</scope>
</reference>
<sequence>MSTWDNRVFCPCGHNDDHYGGDPALAGFWYKNDVCPRCATTGGHWRVFTVRWVSKAVWWAPWTWGKGYWECQTAQERKPLTEVWPVLADKEPVHDD</sequence>
<protein>
    <submittedName>
        <fullName evidence="1">Uncharacterized protein</fullName>
    </submittedName>
</protein>